<dbReference type="Proteomes" id="UP000261660">
    <property type="component" value="Unplaced"/>
</dbReference>
<dbReference type="GeneTree" id="ENSGT01150000286928"/>
<dbReference type="GO" id="GO:0017154">
    <property type="term" value="F:semaphorin receptor activity"/>
    <property type="evidence" value="ECO:0007669"/>
    <property type="project" value="InterPro"/>
</dbReference>
<evidence type="ECO:0000313" key="8">
    <source>
        <dbReference type="Proteomes" id="UP000261660"/>
    </source>
</evidence>
<dbReference type="InterPro" id="IPR015943">
    <property type="entry name" value="WD40/YVTN_repeat-like_dom_sf"/>
</dbReference>
<dbReference type="PANTHER" id="PTHR22625">
    <property type="entry name" value="PLEXIN"/>
    <property type="match status" value="1"/>
</dbReference>
<dbReference type="InterPro" id="IPR031148">
    <property type="entry name" value="Plexin"/>
</dbReference>
<dbReference type="InterPro" id="IPR013783">
    <property type="entry name" value="Ig-like_fold"/>
</dbReference>
<dbReference type="PROSITE" id="PS51004">
    <property type="entry name" value="SEMA"/>
    <property type="match status" value="1"/>
</dbReference>
<dbReference type="GO" id="GO:0005886">
    <property type="term" value="C:plasma membrane"/>
    <property type="evidence" value="ECO:0007669"/>
    <property type="project" value="TreeGrafter"/>
</dbReference>
<dbReference type="SMART" id="SM00423">
    <property type="entry name" value="PSI"/>
    <property type="match status" value="1"/>
</dbReference>
<keyword evidence="4" id="KW-0325">Glycoprotein</keyword>
<dbReference type="GO" id="GO:0007162">
    <property type="term" value="P:negative regulation of cell adhesion"/>
    <property type="evidence" value="ECO:0007669"/>
    <property type="project" value="TreeGrafter"/>
</dbReference>
<comment type="caution">
    <text evidence="5">Lacks conserved residue(s) required for the propagation of feature annotation.</text>
</comment>
<keyword evidence="2" id="KW-0472">Membrane</keyword>
<dbReference type="InterPro" id="IPR001627">
    <property type="entry name" value="Semap_dom"/>
</dbReference>
<dbReference type="InterPro" id="IPR002165">
    <property type="entry name" value="Plexin_repeat"/>
</dbReference>
<evidence type="ECO:0000256" key="4">
    <source>
        <dbReference type="ARBA" id="ARBA00023180"/>
    </source>
</evidence>
<evidence type="ECO:0000256" key="3">
    <source>
        <dbReference type="ARBA" id="ARBA00023157"/>
    </source>
</evidence>
<sequence>MERRWLLLVHRARDVLVVCGSIFRGICSLRNLSNVEQLLYFSDTKGEKSYVASAEESVSVVGVMSYFTKDRDNFPSLLSVGKGYGSHDSTKLISTRILQDYGDWVVFDSIIEASAVQANPFVLRYLHDFRFAFKDGGFVYFLFSRTLGVQDTKNFTFISRMCEDDQGYYSYTELQLNCSSSNKYNKVQAAYVAGPGAVLAESMTRSNQYGPVSASDKVLFVTFTSDEDPSTSAMCMYPLRSINKKLVEIIGACYSDNAVRQYNCGAEFLPSPMASKAEFALKDESPLVTKGHMTAVAVAVEMGHAVAFLGTASGEVLKVHLSANPEVYGRALGEVIGDKVNKNLLFDSSQQHLYITMEKKITKVPVQACHLKTDCQSCVSMKDPYCGWCVLEGKCTRKQECNRSMEENTWLWSPNQQCVKIQAYDPRPKTFLTPTLTLNFNLISRSNEKVCVVE</sequence>
<protein>
    <submittedName>
        <fullName evidence="7">Plexin b2a</fullName>
    </submittedName>
</protein>
<dbReference type="Ensembl" id="ENSLBET00000035627.1">
    <property type="protein sequence ID" value="ENSLBEP00000034147.1"/>
    <property type="gene ID" value="ENSLBEG00000025687.1"/>
</dbReference>
<dbReference type="Gene3D" id="2.60.40.10">
    <property type="entry name" value="Immunoglobulins"/>
    <property type="match status" value="1"/>
</dbReference>
<evidence type="ECO:0000256" key="1">
    <source>
        <dbReference type="ARBA" id="ARBA00004370"/>
    </source>
</evidence>
<dbReference type="Pfam" id="PF01437">
    <property type="entry name" value="PSI"/>
    <property type="match status" value="1"/>
</dbReference>
<dbReference type="SUPFAM" id="SSF103575">
    <property type="entry name" value="Plexin repeat"/>
    <property type="match status" value="1"/>
</dbReference>
<evidence type="ECO:0000313" key="7">
    <source>
        <dbReference type="Ensembl" id="ENSLBEP00000034147.1"/>
    </source>
</evidence>
<dbReference type="GO" id="GO:0008360">
    <property type="term" value="P:regulation of cell shape"/>
    <property type="evidence" value="ECO:0007669"/>
    <property type="project" value="TreeGrafter"/>
</dbReference>
<dbReference type="GO" id="GO:0050772">
    <property type="term" value="P:positive regulation of axonogenesis"/>
    <property type="evidence" value="ECO:0007669"/>
    <property type="project" value="TreeGrafter"/>
</dbReference>
<reference evidence="7" key="1">
    <citation type="submission" date="2025-08" db="UniProtKB">
        <authorList>
            <consortium name="Ensembl"/>
        </authorList>
    </citation>
    <scope>IDENTIFICATION</scope>
</reference>
<keyword evidence="3" id="KW-1015">Disulfide bond</keyword>
<dbReference type="Gene3D" id="2.130.10.10">
    <property type="entry name" value="YVTN repeat-like/Quinoprotein amine dehydrogenase"/>
    <property type="match status" value="1"/>
</dbReference>
<dbReference type="PANTHER" id="PTHR22625:SF9">
    <property type="entry name" value="PLEXIN-B2"/>
    <property type="match status" value="1"/>
</dbReference>
<evidence type="ECO:0000256" key="2">
    <source>
        <dbReference type="ARBA" id="ARBA00023136"/>
    </source>
</evidence>
<dbReference type="GO" id="GO:0007411">
    <property type="term" value="P:axon guidance"/>
    <property type="evidence" value="ECO:0007669"/>
    <property type="project" value="UniProtKB-ARBA"/>
</dbReference>
<dbReference type="SMART" id="SM00630">
    <property type="entry name" value="Sema"/>
    <property type="match status" value="1"/>
</dbReference>
<dbReference type="InterPro" id="IPR036352">
    <property type="entry name" value="Semap_dom_sf"/>
</dbReference>
<dbReference type="AlphaFoldDB" id="A0A3Q3GKJ9"/>
<evidence type="ECO:0000259" key="6">
    <source>
        <dbReference type="PROSITE" id="PS51004"/>
    </source>
</evidence>
<dbReference type="InterPro" id="IPR016201">
    <property type="entry name" value="PSI"/>
</dbReference>
<proteinExistence type="predicted"/>
<dbReference type="STRING" id="56723.ENSLBEP00000034147"/>
<name>A0A3Q3GKJ9_9LABR</name>
<keyword evidence="8" id="KW-1185">Reference proteome</keyword>
<dbReference type="InParanoid" id="A0A3Q3GKJ9"/>
<feature type="domain" description="Sema" evidence="6">
    <location>
        <begin position="1"/>
        <end position="366"/>
    </location>
</feature>
<accession>A0A3Q3GKJ9</accession>
<dbReference type="SUPFAM" id="SSF101912">
    <property type="entry name" value="Sema domain"/>
    <property type="match status" value="1"/>
</dbReference>
<organism evidence="7 8">
    <name type="scientific">Labrus bergylta</name>
    <name type="common">ballan wrasse</name>
    <dbReference type="NCBI Taxonomy" id="56723"/>
    <lineage>
        <taxon>Eukaryota</taxon>
        <taxon>Metazoa</taxon>
        <taxon>Chordata</taxon>
        <taxon>Craniata</taxon>
        <taxon>Vertebrata</taxon>
        <taxon>Euteleostomi</taxon>
        <taxon>Actinopterygii</taxon>
        <taxon>Neopterygii</taxon>
        <taxon>Teleostei</taxon>
        <taxon>Neoteleostei</taxon>
        <taxon>Acanthomorphata</taxon>
        <taxon>Eupercaria</taxon>
        <taxon>Labriformes</taxon>
        <taxon>Labridae</taxon>
        <taxon>Labrus</taxon>
    </lineage>
</organism>
<reference evidence="7" key="2">
    <citation type="submission" date="2025-09" db="UniProtKB">
        <authorList>
            <consortium name="Ensembl"/>
        </authorList>
    </citation>
    <scope>IDENTIFICATION</scope>
</reference>
<evidence type="ECO:0000256" key="5">
    <source>
        <dbReference type="PROSITE-ProRule" id="PRU00352"/>
    </source>
</evidence>
<dbReference type="GO" id="GO:0002116">
    <property type="term" value="C:semaphorin receptor complex"/>
    <property type="evidence" value="ECO:0007669"/>
    <property type="project" value="TreeGrafter"/>
</dbReference>
<dbReference type="GO" id="GO:0030334">
    <property type="term" value="P:regulation of cell migration"/>
    <property type="evidence" value="ECO:0007669"/>
    <property type="project" value="TreeGrafter"/>
</dbReference>
<comment type="subcellular location">
    <subcellularLocation>
        <location evidence="1">Membrane</location>
    </subcellularLocation>
</comment>